<feature type="domain" description="Na+/H+ antiporter NhaC-like C-terminal" evidence="7">
    <location>
        <begin position="160"/>
        <end position="484"/>
    </location>
</feature>
<reference evidence="8" key="1">
    <citation type="submission" date="2020-08" db="EMBL/GenBank/DDBJ databases">
        <title>Genome public.</title>
        <authorList>
            <person name="Liu C."/>
            <person name="Sun Q."/>
        </authorList>
    </citation>
    <scope>NUCLEOTIDE SEQUENCE</scope>
    <source>
        <strain evidence="8">NSJ-12</strain>
    </source>
</reference>
<evidence type="ECO:0000256" key="6">
    <source>
        <dbReference type="SAM" id="Phobius"/>
    </source>
</evidence>
<feature type="transmembrane region" description="Helical" evidence="6">
    <location>
        <begin position="71"/>
        <end position="95"/>
    </location>
</feature>
<evidence type="ECO:0000256" key="4">
    <source>
        <dbReference type="ARBA" id="ARBA00022989"/>
    </source>
</evidence>
<name>A0A926IEN3_9FIRM</name>
<keyword evidence="9" id="KW-1185">Reference proteome</keyword>
<protein>
    <submittedName>
        <fullName evidence="8">Na+/H+ antiporter NhaC family protein</fullName>
    </submittedName>
</protein>
<keyword evidence="2" id="KW-1003">Cell membrane</keyword>
<dbReference type="GO" id="GO:0005886">
    <property type="term" value="C:plasma membrane"/>
    <property type="evidence" value="ECO:0007669"/>
    <property type="project" value="UniProtKB-SubCell"/>
</dbReference>
<dbReference type="Pfam" id="PF03553">
    <property type="entry name" value="Na_H_antiporter"/>
    <property type="match status" value="1"/>
</dbReference>
<proteinExistence type="predicted"/>
<evidence type="ECO:0000313" key="8">
    <source>
        <dbReference type="EMBL" id="MBC8580972.1"/>
    </source>
</evidence>
<dbReference type="InterPro" id="IPR018461">
    <property type="entry name" value="Na/H_Antiport_NhaC-like_C"/>
</dbReference>
<feature type="transmembrane region" description="Helical" evidence="6">
    <location>
        <begin position="299"/>
        <end position="319"/>
    </location>
</feature>
<organism evidence="8 9">
    <name type="scientific">Zhenhengia yiwuensis</name>
    <dbReference type="NCBI Taxonomy" id="2763666"/>
    <lineage>
        <taxon>Bacteria</taxon>
        <taxon>Bacillati</taxon>
        <taxon>Bacillota</taxon>
        <taxon>Clostridia</taxon>
        <taxon>Lachnospirales</taxon>
        <taxon>Lachnospiraceae</taxon>
        <taxon>Zhenhengia</taxon>
    </lineage>
</organism>
<evidence type="ECO:0000256" key="1">
    <source>
        <dbReference type="ARBA" id="ARBA00004651"/>
    </source>
</evidence>
<feature type="transmembrane region" description="Helical" evidence="6">
    <location>
        <begin position="340"/>
        <end position="361"/>
    </location>
</feature>
<keyword evidence="5 6" id="KW-0472">Membrane</keyword>
<evidence type="ECO:0000256" key="3">
    <source>
        <dbReference type="ARBA" id="ARBA00022692"/>
    </source>
</evidence>
<keyword evidence="4 6" id="KW-1133">Transmembrane helix</keyword>
<keyword evidence="3 6" id="KW-0812">Transmembrane</keyword>
<sequence length="515" mass="53638">MEAIDIGVLSILPPIIAIALALMTKEVISSLIVGILSGTLIYAFNTGGGIVKAVDVTFTLMAEKLGANASIILFLGFLGALVAVITMAGGSKAYGDWAGNKIKSKRGAQFGTALLGGLIFIDDYFNCLTIGTVMRPVADKHQISRAKLAYIIDATAAPICIIAPISSWAASVVSQMSGLDVNGVPLNGMETFMATIPYNLYAILTLIMVIVLCVTNIEFGPMAKFEKAAREGKEHKGMAASEGEEDELSRVKISSKGKVYDLIIPILALIIFAVFSMLYVGGYFEGGMTIAEGFGNTDAGSALALAGFGALIVAFLLFVPRKVITFKEFMDGIGIGVKSMVGAFIILTLAWTISGVCRELLNTGEFVGGLVAASNMPPAIIPAIVFLVAGGLAFAMGTSWGTFGILIPIVTMICAAVAPELITATLAATLAGAVFGDHCSPISDTTILSSTGAGCNHIDHVSSQIPYTLVVAGCCFIGYLIAGVTANVWITLGSSIVLLLGTLIVLNKISKKHQE</sequence>
<accession>A0A926IEN3</accession>
<comment type="caution">
    <text evidence="8">The sequence shown here is derived from an EMBL/GenBank/DDBJ whole genome shotgun (WGS) entry which is preliminary data.</text>
</comment>
<feature type="transmembrane region" description="Helical" evidence="6">
    <location>
        <begin position="6"/>
        <end position="24"/>
    </location>
</feature>
<feature type="transmembrane region" description="Helical" evidence="6">
    <location>
        <begin position="381"/>
        <end position="403"/>
    </location>
</feature>
<feature type="transmembrane region" description="Helical" evidence="6">
    <location>
        <begin position="259"/>
        <end position="279"/>
    </location>
</feature>
<gene>
    <name evidence="8" type="ORF">H8718_15750</name>
</gene>
<feature type="transmembrane region" description="Helical" evidence="6">
    <location>
        <begin position="488"/>
        <end position="506"/>
    </location>
</feature>
<evidence type="ECO:0000256" key="5">
    <source>
        <dbReference type="ARBA" id="ARBA00023136"/>
    </source>
</evidence>
<dbReference type="PANTHER" id="PTHR43478">
    <property type="entry name" value="NA+/H+ ANTIPORTER-RELATED"/>
    <property type="match status" value="1"/>
</dbReference>
<evidence type="ECO:0000256" key="2">
    <source>
        <dbReference type="ARBA" id="ARBA00022475"/>
    </source>
</evidence>
<dbReference type="PANTHER" id="PTHR43478:SF1">
    <property type="entry name" value="NA+_H+ ANTIPORTER NHAC-LIKE C-TERMINAL DOMAIN-CONTAINING PROTEIN"/>
    <property type="match status" value="1"/>
</dbReference>
<evidence type="ECO:0000259" key="7">
    <source>
        <dbReference type="Pfam" id="PF03553"/>
    </source>
</evidence>
<feature type="transmembrane region" description="Helical" evidence="6">
    <location>
        <begin position="148"/>
        <end position="170"/>
    </location>
</feature>
<feature type="transmembrane region" description="Helical" evidence="6">
    <location>
        <begin position="31"/>
        <end position="51"/>
    </location>
</feature>
<dbReference type="AlphaFoldDB" id="A0A926IEN3"/>
<evidence type="ECO:0000313" key="9">
    <source>
        <dbReference type="Proteomes" id="UP000655830"/>
    </source>
</evidence>
<dbReference type="EMBL" id="JACRSY010000033">
    <property type="protein sequence ID" value="MBC8580972.1"/>
    <property type="molecule type" value="Genomic_DNA"/>
</dbReference>
<feature type="transmembrane region" description="Helical" evidence="6">
    <location>
        <begin position="198"/>
        <end position="217"/>
    </location>
</feature>
<comment type="subcellular location">
    <subcellularLocation>
        <location evidence="1">Cell membrane</location>
        <topology evidence="1">Multi-pass membrane protein</topology>
    </subcellularLocation>
</comment>
<dbReference type="RefSeq" id="WP_249333648.1">
    <property type="nucleotide sequence ID" value="NZ_JACRSY010000033.1"/>
</dbReference>
<dbReference type="Proteomes" id="UP000655830">
    <property type="component" value="Unassembled WGS sequence"/>
</dbReference>